<keyword evidence="10" id="KW-0479">Metal-binding</keyword>
<dbReference type="InterPro" id="IPR036875">
    <property type="entry name" value="Znf_CCHC_sf"/>
</dbReference>
<feature type="domain" description="RRM" evidence="13">
    <location>
        <begin position="2"/>
        <end position="72"/>
    </location>
</feature>
<accession>A0A6P3W189</accession>
<dbReference type="CTD" id="557528"/>
<dbReference type="GO" id="GO:0010467">
    <property type="term" value="P:gene expression"/>
    <property type="evidence" value="ECO:0007669"/>
    <property type="project" value="UniProtKB-ARBA"/>
</dbReference>
<dbReference type="Proteomes" id="UP000515152">
    <property type="component" value="Chromosome 18"/>
</dbReference>
<dbReference type="RefSeq" id="XP_012686277.1">
    <property type="nucleotide sequence ID" value="XM_012830823.3"/>
</dbReference>
<keyword evidence="7" id="KW-0539">Nucleus</keyword>
<evidence type="ECO:0000259" key="13">
    <source>
        <dbReference type="PROSITE" id="PS50102"/>
    </source>
</evidence>
<dbReference type="Gene3D" id="3.30.70.330">
    <property type="match status" value="2"/>
</dbReference>
<evidence type="ECO:0000256" key="5">
    <source>
        <dbReference type="ARBA" id="ARBA00022737"/>
    </source>
</evidence>
<feature type="compositionally biased region" description="Basic and acidic residues" evidence="12">
    <location>
        <begin position="393"/>
        <end position="406"/>
    </location>
</feature>
<dbReference type="OrthoDB" id="79941at2759"/>
<evidence type="ECO:0000313" key="15">
    <source>
        <dbReference type="Proteomes" id="UP000515152"/>
    </source>
</evidence>
<evidence type="ECO:0000256" key="10">
    <source>
        <dbReference type="PROSITE-ProRule" id="PRU00047"/>
    </source>
</evidence>
<dbReference type="GO" id="GO:0005737">
    <property type="term" value="C:cytoplasm"/>
    <property type="evidence" value="ECO:0007669"/>
    <property type="project" value="UniProtKB-SubCell"/>
</dbReference>
<feature type="region of interest" description="Disordered" evidence="12">
    <location>
        <begin position="242"/>
        <end position="276"/>
    </location>
</feature>
<dbReference type="GO" id="GO:0008270">
    <property type="term" value="F:zinc ion binding"/>
    <property type="evidence" value="ECO:0007669"/>
    <property type="project" value="UniProtKB-KW"/>
</dbReference>
<evidence type="ECO:0000313" key="16">
    <source>
        <dbReference type="RefSeq" id="XP_012686277.1"/>
    </source>
</evidence>
<feature type="compositionally biased region" description="Low complexity" evidence="12">
    <location>
        <begin position="380"/>
        <end position="392"/>
    </location>
</feature>
<gene>
    <name evidence="16" type="primary">rbm4.2</name>
</gene>
<dbReference type="FunFam" id="3.30.70.330:FF:000046">
    <property type="entry name" value="RNA-binding protein 14 isoform X1"/>
    <property type="match status" value="1"/>
</dbReference>
<dbReference type="GO" id="GO:0098534">
    <property type="term" value="P:centriole assembly"/>
    <property type="evidence" value="ECO:0007669"/>
    <property type="project" value="UniProtKB-ARBA"/>
</dbReference>
<dbReference type="PROSITE" id="PS50102">
    <property type="entry name" value="RRM"/>
    <property type="match status" value="2"/>
</dbReference>
<keyword evidence="15" id="KW-1185">Reference proteome</keyword>
<reference evidence="16" key="1">
    <citation type="submission" date="2025-08" db="UniProtKB">
        <authorList>
            <consortium name="RefSeq"/>
        </authorList>
    </citation>
    <scope>IDENTIFICATION</scope>
</reference>
<dbReference type="GO" id="GO:0005634">
    <property type="term" value="C:nucleus"/>
    <property type="evidence" value="ECO:0007669"/>
    <property type="project" value="UniProtKB-SubCell"/>
</dbReference>
<dbReference type="Gene3D" id="4.10.60.10">
    <property type="entry name" value="Zinc finger, CCHC-type"/>
    <property type="match status" value="1"/>
</dbReference>
<dbReference type="Pfam" id="PF00098">
    <property type="entry name" value="zf-CCHC"/>
    <property type="match status" value="1"/>
</dbReference>
<name>A0A6P3W189_CLUHA</name>
<feature type="domain" description="CCHC-type" evidence="14">
    <location>
        <begin position="166"/>
        <end position="181"/>
    </location>
</feature>
<dbReference type="Pfam" id="PF00076">
    <property type="entry name" value="RRM_1"/>
    <property type="match status" value="2"/>
</dbReference>
<evidence type="ECO:0000256" key="3">
    <source>
        <dbReference type="ARBA" id="ARBA00022490"/>
    </source>
</evidence>
<evidence type="ECO:0000256" key="4">
    <source>
        <dbReference type="ARBA" id="ARBA00022553"/>
    </source>
</evidence>
<feature type="region of interest" description="Disordered" evidence="12">
    <location>
        <begin position="303"/>
        <end position="325"/>
    </location>
</feature>
<evidence type="ECO:0000256" key="12">
    <source>
        <dbReference type="SAM" id="MobiDB-lite"/>
    </source>
</evidence>
<evidence type="ECO:0000256" key="11">
    <source>
        <dbReference type="PROSITE-ProRule" id="PRU00176"/>
    </source>
</evidence>
<dbReference type="GO" id="GO:0003730">
    <property type="term" value="F:mRNA 3'-UTR binding"/>
    <property type="evidence" value="ECO:0007669"/>
    <property type="project" value="Ensembl"/>
</dbReference>
<keyword evidence="3" id="KW-0963">Cytoplasm</keyword>
<keyword evidence="6 11" id="KW-0694">RNA-binding</keyword>
<dbReference type="PROSITE" id="PS50158">
    <property type="entry name" value="ZF_CCHC"/>
    <property type="match status" value="1"/>
</dbReference>
<keyword evidence="4" id="KW-0597">Phosphoprotein</keyword>
<dbReference type="InterPro" id="IPR050907">
    <property type="entry name" value="SRSF"/>
</dbReference>
<dbReference type="GeneID" id="105903121"/>
<evidence type="ECO:0000256" key="7">
    <source>
        <dbReference type="ARBA" id="ARBA00023242"/>
    </source>
</evidence>
<organism evidence="15 16">
    <name type="scientific">Clupea harengus</name>
    <name type="common">Atlantic herring</name>
    <dbReference type="NCBI Taxonomy" id="7950"/>
    <lineage>
        <taxon>Eukaryota</taxon>
        <taxon>Metazoa</taxon>
        <taxon>Chordata</taxon>
        <taxon>Craniata</taxon>
        <taxon>Vertebrata</taxon>
        <taxon>Euteleostomi</taxon>
        <taxon>Actinopterygii</taxon>
        <taxon>Neopterygii</taxon>
        <taxon>Teleostei</taxon>
        <taxon>Clupei</taxon>
        <taxon>Clupeiformes</taxon>
        <taxon>Clupeoidei</taxon>
        <taxon>Clupeidae</taxon>
        <taxon>Clupea</taxon>
    </lineage>
</organism>
<feature type="region of interest" description="Disordered" evidence="12">
    <location>
        <begin position="186"/>
        <end position="217"/>
    </location>
</feature>
<dbReference type="CDD" id="cd12343">
    <property type="entry name" value="RRM1_2_CoAA_like"/>
    <property type="match status" value="1"/>
</dbReference>
<comment type="subcellular location">
    <subcellularLocation>
        <location evidence="2">Cytoplasm</location>
    </subcellularLocation>
    <subcellularLocation>
        <location evidence="1">Nucleus</location>
    </subcellularLocation>
</comment>
<protein>
    <recommendedName>
        <fullName evidence="8">RNA-binding protein 14</fullName>
    </recommendedName>
    <alternativeName>
        <fullName evidence="9">RNA-binding motif protein 14</fullName>
    </alternativeName>
</protein>
<sequence>MVKIFVGNLSESTTKEELHSLFTQYGKITECDIVKNFGFVHMEEQSDAEEAIRNLHHKMMNGQAINVELSKGKAKSRSRGSTKLYVSNIATTCTNQELRAKFEEYGPVMECDIVKDYAFVHLEREDDAMTAIKGLDNSAFQGKLMNVQLSTSRLRTVPGMGDHAGCYVCGKPGHWSKDCPRGQNGSYGDGGGFREGRGYPQGPPGFGRGGPGYGGGPGMLRVPPDYMGSPMYGRVAGYPGASPMSRHPGYGATRDYGSDGRDQYVSRSAMSYPDRSAAYERERERYSATIDYYEKYRARPYSSSYPEDRRLSIPPPPPPPSSAALSRMRLSSSLDAYDRPLGGAASTVSAASASYYSRDRSPIRRVSGGTSSYAYERSRLSPVSRSSSYTVSRSREAYGERPRYAY</sequence>
<dbReference type="InterPro" id="IPR001878">
    <property type="entry name" value="Znf_CCHC"/>
</dbReference>
<dbReference type="FunFam" id="3.30.70.330:FF:000085">
    <property type="entry name" value="RNA-binding protein 4 isoform X1"/>
    <property type="match status" value="1"/>
</dbReference>
<keyword evidence="10" id="KW-0863">Zinc-finger</keyword>
<proteinExistence type="predicted"/>
<dbReference type="SUPFAM" id="SSF57756">
    <property type="entry name" value="Retrovirus zinc finger-like domains"/>
    <property type="match status" value="1"/>
</dbReference>
<evidence type="ECO:0000256" key="1">
    <source>
        <dbReference type="ARBA" id="ARBA00004123"/>
    </source>
</evidence>
<dbReference type="PANTHER" id="PTHR23147">
    <property type="entry name" value="SERINE/ARGININE RICH SPLICING FACTOR"/>
    <property type="match status" value="1"/>
</dbReference>
<dbReference type="SUPFAM" id="SSF54928">
    <property type="entry name" value="RNA-binding domain, RBD"/>
    <property type="match status" value="2"/>
</dbReference>
<keyword evidence="5" id="KW-0677">Repeat</keyword>
<dbReference type="InterPro" id="IPR012677">
    <property type="entry name" value="Nucleotide-bd_a/b_plait_sf"/>
</dbReference>
<dbReference type="SMART" id="SM00360">
    <property type="entry name" value="RRM"/>
    <property type="match status" value="2"/>
</dbReference>
<dbReference type="AlphaFoldDB" id="A0A6P3W189"/>
<keyword evidence="10" id="KW-0862">Zinc</keyword>
<evidence type="ECO:0000256" key="6">
    <source>
        <dbReference type="ARBA" id="ARBA00022884"/>
    </source>
</evidence>
<dbReference type="InterPro" id="IPR035979">
    <property type="entry name" value="RBD_domain_sf"/>
</dbReference>
<evidence type="ECO:0000256" key="2">
    <source>
        <dbReference type="ARBA" id="ARBA00004496"/>
    </source>
</evidence>
<dbReference type="InterPro" id="IPR000504">
    <property type="entry name" value="RRM_dom"/>
</dbReference>
<feature type="compositionally biased region" description="Gly residues" evidence="12">
    <location>
        <begin position="204"/>
        <end position="217"/>
    </location>
</feature>
<dbReference type="KEGG" id="char:105903121"/>
<feature type="region of interest" description="Disordered" evidence="12">
    <location>
        <begin position="359"/>
        <end position="406"/>
    </location>
</feature>
<evidence type="ECO:0000256" key="9">
    <source>
        <dbReference type="ARBA" id="ARBA00075694"/>
    </source>
</evidence>
<feature type="domain" description="RRM" evidence="13">
    <location>
        <begin position="82"/>
        <end position="152"/>
    </location>
</feature>
<evidence type="ECO:0000256" key="8">
    <source>
        <dbReference type="ARBA" id="ARBA00067851"/>
    </source>
</evidence>
<dbReference type="SMART" id="SM00343">
    <property type="entry name" value="ZnF_C2HC"/>
    <property type="match status" value="1"/>
</dbReference>
<evidence type="ECO:0000259" key="14">
    <source>
        <dbReference type="PROSITE" id="PS50158"/>
    </source>
</evidence>